<evidence type="ECO:0000313" key="3">
    <source>
        <dbReference type="EMBL" id="KAJ3508115.1"/>
    </source>
</evidence>
<sequence>MLSPLVILAFFTVLAGRVLAFNITVGTRNLGANEILAIPDSPVKTACASRCTPASTAIAACNDDAACLCRTDTVTAFVDCETCMLHNLINTNKPAPDIRAGSNVAVGAYAGVCKDDLNITLPANLTALTLPATWDGPFVSVLPVGAAAVTVIAGGILGFSALYILSNLE</sequence>
<accession>A0A9W8K7G3</accession>
<keyword evidence="2" id="KW-0732">Signal</keyword>
<dbReference type="AlphaFoldDB" id="A0A9W8K7G3"/>
<feature type="signal peptide" evidence="2">
    <location>
        <begin position="1"/>
        <end position="20"/>
    </location>
</feature>
<reference evidence="3" key="1">
    <citation type="submission" date="2022-07" db="EMBL/GenBank/DDBJ databases">
        <title>Genome Sequence of Agrocybe chaxingu.</title>
        <authorList>
            <person name="Buettner E."/>
        </authorList>
    </citation>
    <scope>NUCLEOTIDE SEQUENCE</scope>
    <source>
        <strain evidence="3">MP-N11</strain>
    </source>
</reference>
<dbReference type="EMBL" id="JANKHO010000592">
    <property type="protein sequence ID" value="KAJ3508115.1"/>
    <property type="molecule type" value="Genomic_DNA"/>
</dbReference>
<proteinExistence type="predicted"/>
<evidence type="ECO:0000313" key="4">
    <source>
        <dbReference type="Proteomes" id="UP001148786"/>
    </source>
</evidence>
<feature type="chain" id="PRO_5040723046" description="Extracellular membrane protein CFEM domain-containing protein" evidence="2">
    <location>
        <begin position="21"/>
        <end position="169"/>
    </location>
</feature>
<keyword evidence="4" id="KW-1185">Reference proteome</keyword>
<dbReference type="OrthoDB" id="2953532at2759"/>
<dbReference type="Proteomes" id="UP001148786">
    <property type="component" value="Unassembled WGS sequence"/>
</dbReference>
<evidence type="ECO:0008006" key="5">
    <source>
        <dbReference type="Google" id="ProtNLM"/>
    </source>
</evidence>
<organism evidence="3 4">
    <name type="scientific">Agrocybe chaxingu</name>
    <dbReference type="NCBI Taxonomy" id="84603"/>
    <lineage>
        <taxon>Eukaryota</taxon>
        <taxon>Fungi</taxon>
        <taxon>Dikarya</taxon>
        <taxon>Basidiomycota</taxon>
        <taxon>Agaricomycotina</taxon>
        <taxon>Agaricomycetes</taxon>
        <taxon>Agaricomycetidae</taxon>
        <taxon>Agaricales</taxon>
        <taxon>Agaricineae</taxon>
        <taxon>Strophariaceae</taxon>
        <taxon>Agrocybe</taxon>
    </lineage>
</organism>
<name>A0A9W8K7G3_9AGAR</name>
<protein>
    <recommendedName>
        <fullName evidence="5">Extracellular membrane protein CFEM domain-containing protein</fullName>
    </recommendedName>
</protein>
<evidence type="ECO:0000256" key="1">
    <source>
        <dbReference type="SAM" id="Phobius"/>
    </source>
</evidence>
<keyword evidence="1" id="KW-0472">Membrane</keyword>
<feature type="transmembrane region" description="Helical" evidence="1">
    <location>
        <begin position="138"/>
        <end position="165"/>
    </location>
</feature>
<evidence type="ECO:0000256" key="2">
    <source>
        <dbReference type="SAM" id="SignalP"/>
    </source>
</evidence>
<keyword evidence="1" id="KW-0812">Transmembrane</keyword>
<comment type="caution">
    <text evidence="3">The sequence shown here is derived from an EMBL/GenBank/DDBJ whole genome shotgun (WGS) entry which is preliminary data.</text>
</comment>
<keyword evidence="1" id="KW-1133">Transmembrane helix</keyword>
<gene>
    <name evidence="3" type="ORF">NLJ89_g5933</name>
</gene>